<dbReference type="RefSeq" id="WP_345214905.1">
    <property type="nucleotide sequence ID" value="NZ_BAABGN010000002.1"/>
</dbReference>
<keyword evidence="1" id="KW-0175">Coiled coil</keyword>
<gene>
    <name evidence="3" type="ORF">GCM10023169_04920</name>
    <name evidence="4" type="ORF">GCM10023169_12530</name>
</gene>
<feature type="compositionally biased region" description="Basic and acidic residues" evidence="2">
    <location>
        <begin position="196"/>
        <end position="243"/>
    </location>
</feature>
<name>A0ABP8KVL3_9MICO</name>
<proteinExistence type="predicted"/>
<organism evidence="3 5">
    <name type="scientific">Georgenia halophila</name>
    <dbReference type="NCBI Taxonomy" id="620889"/>
    <lineage>
        <taxon>Bacteria</taxon>
        <taxon>Bacillati</taxon>
        <taxon>Actinomycetota</taxon>
        <taxon>Actinomycetes</taxon>
        <taxon>Micrococcales</taxon>
        <taxon>Bogoriellaceae</taxon>
        <taxon>Georgenia</taxon>
    </lineage>
</organism>
<feature type="region of interest" description="Disordered" evidence="2">
    <location>
        <begin position="273"/>
        <end position="312"/>
    </location>
</feature>
<feature type="region of interest" description="Disordered" evidence="2">
    <location>
        <begin position="173"/>
        <end position="243"/>
    </location>
</feature>
<feature type="compositionally biased region" description="Acidic residues" evidence="2">
    <location>
        <begin position="275"/>
        <end position="284"/>
    </location>
</feature>
<comment type="caution">
    <text evidence="3">The sequence shown here is derived from an EMBL/GenBank/DDBJ whole genome shotgun (WGS) entry which is preliminary data.</text>
</comment>
<feature type="compositionally biased region" description="Basic residues" evidence="2">
    <location>
        <begin position="186"/>
        <end position="195"/>
    </location>
</feature>
<dbReference type="SUPFAM" id="SSF57997">
    <property type="entry name" value="Tropomyosin"/>
    <property type="match status" value="1"/>
</dbReference>
<reference evidence="3" key="1">
    <citation type="journal article" date="2014" name="Int. J. Syst. Evol. Microbiol.">
        <title>Complete genome of a new Firmicutes species belonging to the dominant human colonic microbiota ('Ruminococcus bicirculans') reveals two chromosomes and a selective capacity to utilize plant glucans.</title>
        <authorList>
            <consortium name="NISC Comparative Sequencing Program"/>
            <person name="Wegmann U."/>
            <person name="Louis P."/>
            <person name="Goesmann A."/>
            <person name="Henrissat B."/>
            <person name="Duncan S.H."/>
            <person name="Flint H.J."/>
        </authorList>
    </citation>
    <scope>NUCLEOTIDE SEQUENCE</scope>
    <source>
        <strain evidence="3">JCM 17810</strain>
    </source>
</reference>
<evidence type="ECO:0000313" key="4">
    <source>
        <dbReference type="EMBL" id="GAA4420541.1"/>
    </source>
</evidence>
<evidence type="ECO:0008006" key="6">
    <source>
        <dbReference type="Google" id="ProtNLM"/>
    </source>
</evidence>
<accession>A0ABP8KVL3</accession>
<feature type="compositionally biased region" description="Basic and acidic residues" evidence="2">
    <location>
        <begin position="292"/>
        <end position="312"/>
    </location>
</feature>
<feature type="coiled-coil region" evidence="1">
    <location>
        <begin position="66"/>
        <end position="100"/>
    </location>
</feature>
<evidence type="ECO:0000313" key="5">
    <source>
        <dbReference type="Proteomes" id="UP001500622"/>
    </source>
</evidence>
<dbReference type="Proteomes" id="UP001500622">
    <property type="component" value="Unassembled WGS sequence"/>
</dbReference>
<evidence type="ECO:0000256" key="1">
    <source>
        <dbReference type="SAM" id="Coils"/>
    </source>
</evidence>
<dbReference type="EMBL" id="BAABGN010000004">
    <property type="protein sequence ID" value="GAA4420541.1"/>
    <property type="molecule type" value="Genomic_DNA"/>
</dbReference>
<evidence type="ECO:0000313" key="3">
    <source>
        <dbReference type="EMBL" id="GAA4416967.1"/>
    </source>
</evidence>
<keyword evidence="5" id="KW-1185">Reference proteome</keyword>
<protein>
    <recommendedName>
        <fullName evidence="6">Transposase</fullName>
    </recommendedName>
</protein>
<dbReference type="EMBL" id="BAABGN010000002">
    <property type="protein sequence ID" value="GAA4416967.1"/>
    <property type="molecule type" value="Genomic_DNA"/>
</dbReference>
<evidence type="ECO:0000256" key="2">
    <source>
        <dbReference type="SAM" id="MobiDB-lite"/>
    </source>
</evidence>
<sequence>MPSQQQDLVAVANELYGLPLGDFISTRNARAKGVRKEGNTDLAWAIQGLAKPSVAAWLANLMVRQMEDEVDQILELGETLRQAQDELDAAQLRALGQQRRKLLSAVVGKARDLAEEEGQKVSAGVAEQTADTLQAAMADEDAAAALRTGFLVQPMESSGFDSVDLGGVLAVPDALGERGGGAKPAKGGRKKKGSKAKKDSARAKEEAAERRAALERAKEALAEAERTAKSASREQRKHEEKVSKLEARALQLRSEIEELRRQLVEREQTLMSAEDGLEAAEDDRDSAVSAAEEARDAVEEARRTLARLEDKD</sequence>
<reference evidence="3" key="3">
    <citation type="submission" date="2023-12" db="EMBL/GenBank/DDBJ databases">
        <authorList>
            <person name="Sun Q."/>
            <person name="Inoue M."/>
        </authorList>
    </citation>
    <scope>NUCLEOTIDE SEQUENCE</scope>
    <source>
        <strain evidence="3">JCM 17810</strain>
    </source>
</reference>
<reference evidence="5" key="2">
    <citation type="journal article" date="2019" name="Int. J. Syst. Evol. Microbiol.">
        <title>The Global Catalogue of Microorganisms (GCM) 10K type strain sequencing project: providing services to taxonomists for standard genome sequencing and annotation.</title>
        <authorList>
            <consortium name="The Broad Institute Genomics Platform"/>
            <consortium name="The Broad Institute Genome Sequencing Center for Infectious Disease"/>
            <person name="Wu L."/>
            <person name="Ma J."/>
        </authorList>
    </citation>
    <scope>NUCLEOTIDE SEQUENCE [LARGE SCALE GENOMIC DNA]</scope>
    <source>
        <strain evidence="5">JCM 17810</strain>
    </source>
</reference>